<comment type="caution">
    <text evidence="3">The sequence shown here is derived from an EMBL/GenBank/DDBJ whole genome shotgun (WGS) entry which is preliminary data.</text>
</comment>
<dbReference type="EMBL" id="LHXU01000077">
    <property type="protein sequence ID" value="KXA99079.1"/>
    <property type="molecule type" value="Genomic_DNA"/>
</dbReference>
<evidence type="ECO:0000256" key="1">
    <source>
        <dbReference type="SAM" id="MobiDB-lite"/>
    </source>
</evidence>
<evidence type="ECO:0000313" key="3">
    <source>
        <dbReference type="EMBL" id="KXA99079.1"/>
    </source>
</evidence>
<feature type="compositionally biased region" description="Basic and acidic residues" evidence="1">
    <location>
        <begin position="302"/>
        <end position="311"/>
    </location>
</feature>
<organism evidence="3 4">
    <name type="scientific">candidate division MSBL1 archaeon SCGC-AAA259M10</name>
    <dbReference type="NCBI Taxonomy" id="1698270"/>
    <lineage>
        <taxon>Archaea</taxon>
        <taxon>Methanobacteriati</taxon>
        <taxon>Methanobacteriota</taxon>
        <taxon>candidate division MSBL1</taxon>
    </lineage>
</organism>
<reference evidence="3 4" key="1">
    <citation type="journal article" date="2016" name="Sci. Rep.">
        <title>Metabolic traits of an uncultured archaeal lineage -MSBL1- from brine pools of the Red Sea.</title>
        <authorList>
            <person name="Mwirichia R."/>
            <person name="Alam I."/>
            <person name="Rashid M."/>
            <person name="Vinu M."/>
            <person name="Ba-Alawi W."/>
            <person name="Anthony Kamau A."/>
            <person name="Kamanda Ngugi D."/>
            <person name="Goker M."/>
            <person name="Klenk H.P."/>
            <person name="Bajic V."/>
            <person name="Stingl U."/>
        </authorList>
    </citation>
    <scope>NUCLEOTIDE SEQUENCE [LARGE SCALE GENOMIC DNA]</scope>
    <source>
        <strain evidence="3">SCGC-AAA259M10</strain>
    </source>
</reference>
<feature type="region of interest" description="Disordered" evidence="1">
    <location>
        <begin position="331"/>
        <end position="397"/>
    </location>
</feature>
<proteinExistence type="predicted"/>
<dbReference type="PROSITE" id="PS52050">
    <property type="entry name" value="WYL"/>
    <property type="match status" value="1"/>
</dbReference>
<dbReference type="AlphaFoldDB" id="A0A133UY23"/>
<evidence type="ECO:0000313" key="4">
    <source>
        <dbReference type="Proteomes" id="UP000070341"/>
    </source>
</evidence>
<feature type="region of interest" description="Disordered" evidence="1">
    <location>
        <begin position="288"/>
        <end position="313"/>
    </location>
</feature>
<evidence type="ECO:0000259" key="2">
    <source>
        <dbReference type="Pfam" id="PF13280"/>
    </source>
</evidence>
<feature type="compositionally biased region" description="Acidic residues" evidence="1">
    <location>
        <begin position="376"/>
        <end position="390"/>
    </location>
</feature>
<keyword evidence="4" id="KW-1185">Reference proteome</keyword>
<sequence>MNAASSAIYEDLGVVTERLIPFAPRGETREKLWELHEEYKAKVSRLDDLFDGERLSCPWHGDNDEVIITGNGKKGTKKFKCEKWHDPDLTGRDTTEFRFSTFTSHEAYKVYQDFLTEALTLMTTCEGTLEGIAKYLNISKHMVELSEHTLLDYLGDNGKDVIEVDDDPVVVFADFSGTQISKNTGMIMSKVGDNVPYKVCPTMNYMTAWNFVKGLKERLETDDNTPVVFVTDGGTAWLDPIQSLFPDAVHIRQFHSKNTRGIIYVHLRHDGEPYTVRFPWDAVLEEGEASEDAQRMRKRRKLGEDSPRSEQEWTELSEDIIVWEGIAKYPRGRRRKDEEGEEEVTVSEAMSGEEEPDEPDDAKEKEGSEGGKDDSEGSEETSEKDADEEERMVIASGTATPKRIFKGGLEEAMEIPPVRRAFSILKEVFAGHYITSNKAEALFNVKPPLKAHRTMKNGKAFAQVLLYLRTKLRKWDRGDIKSFLRGEVVTLERLRKVSVNQLGLHYPDTSPEEDVLNAYRNNEPVTIIYRDRNGTKTSRMIEPLKIETDPYSGVKRVKSFCHLRQEERTFLLERVVDAIPADTELSVISRDAL</sequence>
<feature type="compositionally biased region" description="Basic and acidic residues" evidence="1">
    <location>
        <begin position="362"/>
        <end position="375"/>
    </location>
</feature>
<gene>
    <name evidence="3" type="ORF">AKJ40_04015</name>
</gene>
<name>A0A133UY23_9EURY</name>
<dbReference type="InterPro" id="IPR026881">
    <property type="entry name" value="WYL_dom"/>
</dbReference>
<accession>A0A133UY23</accession>
<dbReference type="Pfam" id="PF13280">
    <property type="entry name" value="WYL"/>
    <property type="match status" value="1"/>
</dbReference>
<protein>
    <recommendedName>
        <fullName evidence="2">WYL domain-containing protein</fullName>
    </recommendedName>
</protein>
<dbReference type="Proteomes" id="UP000070341">
    <property type="component" value="Unassembled WGS sequence"/>
</dbReference>
<feature type="compositionally biased region" description="Acidic residues" evidence="1">
    <location>
        <begin position="339"/>
        <end position="361"/>
    </location>
</feature>
<feature type="domain" description="WYL" evidence="2">
    <location>
        <begin position="514"/>
        <end position="578"/>
    </location>
</feature>